<gene>
    <name evidence="1" type="ORF">SAMN02745216_04180</name>
</gene>
<dbReference type="EMBL" id="FQZU01000035">
    <property type="protein sequence ID" value="SHK84184.1"/>
    <property type="molecule type" value="Genomic_DNA"/>
</dbReference>
<dbReference type="RefSeq" id="WP_073478207.1">
    <property type="nucleotide sequence ID" value="NZ_FQZU01000035.1"/>
</dbReference>
<organism evidence="1 2">
    <name type="scientific">Desulfatibacillum alkenivorans DSM 16219</name>
    <dbReference type="NCBI Taxonomy" id="1121393"/>
    <lineage>
        <taxon>Bacteria</taxon>
        <taxon>Pseudomonadati</taxon>
        <taxon>Thermodesulfobacteriota</taxon>
        <taxon>Desulfobacteria</taxon>
        <taxon>Desulfobacterales</taxon>
        <taxon>Desulfatibacillaceae</taxon>
        <taxon>Desulfatibacillum</taxon>
    </lineage>
</organism>
<dbReference type="STRING" id="1121393.SAMN02745216_04180"/>
<name>A0A1M6VS26_9BACT</name>
<evidence type="ECO:0000313" key="1">
    <source>
        <dbReference type="EMBL" id="SHK84184.1"/>
    </source>
</evidence>
<dbReference type="AlphaFoldDB" id="A0A1M6VS26"/>
<reference evidence="2" key="1">
    <citation type="submission" date="2016-11" db="EMBL/GenBank/DDBJ databases">
        <authorList>
            <person name="Varghese N."/>
            <person name="Submissions S."/>
        </authorList>
    </citation>
    <scope>NUCLEOTIDE SEQUENCE [LARGE SCALE GENOMIC DNA]</scope>
    <source>
        <strain evidence="2">DSM 16219</strain>
    </source>
</reference>
<keyword evidence="2" id="KW-1185">Reference proteome</keyword>
<proteinExistence type="predicted"/>
<protein>
    <submittedName>
        <fullName evidence="1">Uncharacterized protein</fullName>
    </submittedName>
</protein>
<sequence>MFYQFQPGSRSIMTRPEPREVSTSYTSIILNYVANVHPEIDLDLLVSRISEHNEYFIRPAPGKIPEQVCLRHLTNPRLWISNRLVADVTSSLEALIDDPMLGYKVGRWSPNCGAFVKNSLLVPFLGVGPVLGRAPEIHEKYTRIKKVEILINKPGWLRIRKTHKPEAIITYFMILSWIGMAEAYVELAGVASPKVSVEVDPRENNAYFLDIKYTRTRLTARFRNRLAWWILPAHTRESLIATDQIVSEEYDYAVTEEKMEDILELQRSGIAAYYAHKIEDILSIINKK</sequence>
<dbReference type="Proteomes" id="UP000183994">
    <property type="component" value="Unassembled WGS sequence"/>
</dbReference>
<evidence type="ECO:0000313" key="2">
    <source>
        <dbReference type="Proteomes" id="UP000183994"/>
    </source>
</evidence>
<accession>A0A1M6VS26</accession>